<dbReference type="GO" id="GO:0006429">
    <property type="term" value="P:leucyl-tRNA aminoacylation"/>
    <property type="evidence" value="ECO:0007669"/>
    <property type="project" value="InterPro"/>
</dbReference>
<keyword evidence="2" id="KW-1185">Reference proteome</keyword>
<dbReference type="WBParaSite" id="HPBE_0000335901-mRNA-1">
    <property type="protein sequence ID" value="HPBE_0000335901-mRNA-1"/>
    <property type="gene ID" value="HPBE_0000335901"/>
</dbReference>
<name>A0A183FB17_HELPZ</name>
<reference evidence="3" key="1">
    <citation type="submission" date="2019-09" db="UniProtKB">
        <authorList>
            <consortium name="WormBaseParasite"/>
        </authorList>
    </citation>
    <scope>IDENTIFICATION</scope>
</reference>
<accession>A0A183FB17</accession>
<dbReference type="InterPro" id="IPR004493">
    <property type="entry name" value="Leu-tRNA-synth_Ia_arc/euk"/>
</dbReference>
<evidence type="ECO:0000313" key="2">
    <source>
        <dbReference type="Proteomes" id="UP000050761"/>
    </source>
</evidence>
<dbReference type="Proteomes" id="UP000050761">
    <property type="component" value="Unassembled WGS sequence"/>
</dbReference>
<protein>
    <submittedName>
        <fullName evidence="3">Leucine--tRNA ligase</fullName>
    </submittedName>
</protein>
<dbReference type="PANTHER" id="PTHR45794:SF1">
    <property type="entry name" value="LEUCINE--TRNA LIGASE, CYTOPLASMIC"/>
    <property type="match status" value="1"/>
</dbReference>
<dbReference type="GO" id="GO:0004823">
    <property type="term" value="F:leucine-tRNA ligase activity"/>
    <property type="evidence" value="ECO:0007669"/>
    <property type="project" value="InterPro"/>
</dbReference>
<organism evidence="2 3">
    <name type="scientific">Heligmosomoides polygyrus</name>
    <name type="common">Parasitic roundworm</name>
    <dbReference type="NCBI Taxonomy" id="6339"/>
    <lineage>
        <taxon>Eukaryota</taxon>
        <taxon>Metazoa</taxon>
        <taxon>Ecdysozoa</taxon>
        <taxon>Nematoda</taxon>
        <taxon>Chromadorea</taxon>
        <taxon>Rhabditida</taxon>
        <taxon>Rhabditina</taxon>
        <taxon>Rhabditomorpha</taxon>
        <taxon>Strongyloidea</taxon>
        <taxon>Heligmosomidae</taxon>
        <taxon>Heligmosomoides</taxon>
    </lineage>
</organism>
<evidence type="ECO:0000313" key="3">
    <source>
        <dbReference type="WBParaSite" id="HPBE_0000335901-mRNA-1"/>
    </source>
</evidence>
<dbReference type="Gene3D" id="3.40.50.620">
    <property type="entry name" value="HUPs"/>
    <property type="match status" value="1"/>
</dbReference>
<dbReference type="GO" id="GO:0005524">
    <property type="term" value="F:ATP binding"/>
    <property type="evidence" value="ECO:0007669"/>
    <property type="project" value="InterPro"/>
</dbReference>
<dbReference type="InterPro" id="IPR014729">
    <property type="entry name" value="Rossmann-like_a/b/a_fold"/>
</dbReference>
<evidence type="ECO:0000256" key="1">
    <source>
        <dbReference type="ARBA" id="ARBA00005594"/>
    </source>
</evidence>
<sequence>LGYQRLIGKRCLFPFGFHCTGMPIKACADKLKREMEDFGCPPQFPVDADEFPEQEVSSIDEITKDKSKGKKVSVLNFSSSSVSIFSV</sequence>
<dbReference type="SUPFAM" id="SSF52374">
    <property type="entry name" value="Nucleotidylyl transferase"/>
    <property type="match status" value="1"/>
</dbReference>
<dbReference type="AlphaFoldDB" id="A0A183FB17"/>
<dbReference type="PANTHER" id="PTHR45794">
    <property type="entry name" value="LEUCYL-TRNA SYNTHETASE"/>
    <property type="match status" value="1"/>
</dbReference>
<comment type="similarity">
    <text evidence="1">Belongs to the class-I aminoacyl-tRNA synthetase family.</text>
</comment>
<proteinExistence type="inferred from homology"/>